<dbReference type="EMBL" id="JAHLFU010000222">
    <property type="protein sequence ID" value="MBU3854303.1"/>
    <property type="molecule type" value="Genomic_DNA"/>
</dbReference>
<evidence type="ECO:0000313" key="1">
    <source>
        <dbReference type="EMBL" id="MBU3854303.1"/>
    </source>
</evidence>
<accession>A0A9E2LCN1</accession>
<sequence length="95" mass="11315">MEQKLPKLNNSKIYTLDLIREEKRQVRKQIQESSDRIRNTYQNMVAPPKQPTTKMETFMNAFDQGMAIYDGIMMGMRIVRSIRSIFGSSRKKKRW</sequence>
<dbReference type="AlphaFoldDB" id="A0A9E2LCN1"/>
<gene>
    <name evidence="1" type="ORF">H9789_10925</name>
</gene>
<comment type="caution">
    <text evidence="1">The sequence shown here is derived from an EMBL/GenBank/DDBJ whole genome shotgun (WGS) entry which is preliminary data.</text>
</comment>
<name>A0A9E2LCN1_9BACT</name>
<reference evidence="1" key="1">
    <citation type="journal article" date="2021" name="PeerJ">
        <title>Extensive microbial diversity within the chicken gut microbiome revealed by metagenomics and culture.</title>
        <authorList>
            <person name="Gilroy R."/>
            <person name="Ravi A."/>
            <person name="Getino M."/>
            <person name="Pursley I."/>
            <person name="Horton D.L."/>
            <person name="Alikhan N.F."/>
            <person name="Baker D."/>
            <person name="Gharbi K."/>
            <person name="Hall N."/>
            <person name="Watson M."/>
            <person name="Adriaenssens E.M."/>
            <person name="Foster-Nyarko E."/>
            <person name="Jarju S."/>
            <person name="Secka A."/>
            <person name="Antonio M."/>
            <person name="Oren A."/>
            <person name="Chaudhuri R.R."/>
            <person name="La Ragione R."/>
            <person name="Hildebrand F."/>
            <person name="Pallen M.J."/>
        </authorList>
    </citation>
    <scope>NUCLEOTIDE SEQUENCE</scope>
    <source>
        <strain evidence="1">G3-2149</strain>
    </source>
</reference>
<reference evidence="1" key="2">
    <citation type="submission" date="2021-04" db="EMBL/GenBank/DDBJ databases">
        <authorList>
            <person name="Gilroy R."/>
        </authorList>
    </citation>
    <scope>NUCLEOTIDE SEQUENCE</scope>
    <source>
        <strain evidence="1">G3-2149</strain>
    </source>
</reference>
<protein>
    <submittedName>
        <fullName evidence="1">Uncharacterized protein</fullName>
    </submittedName>
</protein>
<proteinExistence type="predicted"/>
<organism evidence="1 2">
    <name type="scientific">Candidatus Paraprevotella stercoravium</name>
    <dbReference type="NCBI Taxonomy" id="2838725"/>
    <lineage>
        <taxon>Bacteria</taxon>
        <taxon>Pseudomonadati</taxon>
        <taxon>Bacteroidota</taxon>
        <taxon>Bacteroidia</taxon>
        <taxon>Bacteroidales</taxon>
        <taxon>Prevotellaceae</taxon>
        <taxon>Paraprevotella</taxon>
    </lineage>
</organism>
<dbReference type="Proteomes" id="UP000823865">
    <property type="component" value="Unassembled WGS sequence"/>
</dbReference>
<evidence type="ECO:0000313" key="2">
    <source>
        <dbReference type="Proteomes" id="UP000823865"/>
    </source>
</evidence>